<evidence type="ECO:0000256" key="1">
    <source>
        <dbReference type="ARBA" id="ARBA00005996"/>
    </source>
</evidence>
<dbReference type="PANTHER" id="PTHR38780">
    <property type="entry name" value="PROTEIN TUSC"/>
    <property type="match status" value="1"/>
</dbReference>
<dbReference type="PANTHER" id="PTHR38780:SF1">
    <property type="entry name" value="PROTEIN TUSC"/>
    <property type="match status" value="1"/>
</dbReference>
<dbReference type="Gene3D" id="3.40.1260.10">
    <property type="entry name" value="DsrEFH-like"/>
    <property type="match status" value="1"/>
</dbReference>
<comment type="similarity">
    <text evidence="1">Belongs to the DsrF/TusC family.</text>
</comment>
<dbReference type="SUPFAM" id="SSF75169">
    <property type="entry name" value="DsrEFH-like"/>
    <property type="match status" value="1"/>
</dbReference>
<organism evidence="2 3">
    <name type="scientific">Marinobacter psychrophilus</name>
    <dbReference type="NCBI Taxonomy" id="330734"/>
    <lineage>
        <taxon>Bacteria</taxon>
        <taxon>Pseudomonadati</taxon>
        <taxon>Pseudomonadota</taxon>
        <taxon>Gammaproteobacteria</taxon>
        <taxon>Pseudomonadales</taxon>
        <taxon>Marinobacteraceae</taxon>
        <taxon>Marinobacter</taxon>
    </lineage>
</organism>
<dbReference type="EMBL" id="CP011494">
    <property type="protein sequence ID" value="AKO52680.1"/>
    <property type="molecule type" value="Genomic_DNA"/>
</dbReference>
<gene>
    <name evidence="2" type="ORF">ABA45_09900</name>
</gene>
<reference evidence="2 3" key="1">
    <citation type="submission" date="2015-05" db="EMBL/GenBank/DDBJ databases">
        <title>Complete genome of Marinobacter psychrophilus strain 20041T isolated from sea-ice of the Canadian Basin.</title>
        <authorList>
            <person name="Song L."/>
            <person name="Ren L."/>
            <person name="Yu Y."/>
            <person name="Wang X."/>
        </authorList>
    </citation>
    <scope>NUCLEOTIDE SEQUENCE [LARGE SCALE GENOMIC DNA]</scope>
    <source>
        <strain evidence="2 3">20041</strain>
    </source>
</reference>
<dbReference type="InterPro" id="IPR017462">
    <property type="entry name" value="Sulphur_relay_TusC/DsrF"/>
</dbReference>
<dbReference type="RefSeq" id="WP_048385762.1">
    <property type="nucleotide sequence ID" value="NZ_CP011494.1"/>
</dbReference>
<proteinExistence type="inferred from homology"/>
<keyword evidence="3" id="KW-1185">Reference proteome</keyword>
<dbReference type="STRING" id="330734.ABA45_09900"/>
<accession>A0A0H4I4P8</accession>
<dbReference type="KEGG" id="mpq:ABA45_09900"/>
<evidence type="ECO:0000313" key="2">
    <source>
        <dbReference type="EMBL" id="AKO52680.1"/>
    </source>
</evidence>
<dbReference type="InterPro" id="IPR003787">
    <property type="entry name" value="Sulphur_relay_DsrE/F-like"/>
</dbReference>
<sequence length="116" mass="12163">MTELIVIDHAPYGSWSGREGLDMAFSLAAFDQSCALLFSGAGVNWLRAGQQPNGLGQKSVAQNLGAAAIFGVEALYADARACQRYGLANDAIIGGVTLIAPDQTFMMGFEKVTFAG</sequence>
<name>A0A0H4I4P8_9GAMM</name>
<dbReference type="AlphaFoldDB" id="A0A0H4I4P8"/>
<dbReference type="InterPro" id="IPR027396">
    <property type="entry name" value="DsrEFH-like"/>
</dbReference>
<dbReference type="PATRIC" id="fig|330734.3.peg.2082"/>
<protein>
    <submittedName>
        <fullName evidence="2">Sulfur reduction protein DsrE</fullName>
    </submittedName>
</protein>
<evidence type="ECO:0000313" key="3">
    <source>
        <dbReference type="Proteomes" id="UP000036406"/>
    </source>
</evidence>
<dbReference type="Proteomes" id="UP000036406">
    <property type="component" value="Chromosome"/>
</dbReference>
<dbReference type="Pfam" id="PF02635">
    <property type="entry name" value="DsrE"/>
    <property type="match status" value="1"/>
</dbReference>